<proteinExistence type="predicted"/>
<gene>
    <name evidence="1" type="ORF">DPMN_153210</name>
</gene>
<evidence type="ECO:0000313" key="2">
    <source>
        <dbReference type="Proteomes" id="UP000828390"/>
    </source>
</evidence>
<sequence>MQLWLPVVTNDTVRMVTRSQNDPLTAFKQTSYPVQQWSLDDIKAQQKLDPSLLFIIQSLERSSIRPSWQQISSQLDYVKSLWRMWDRLSITDGCLLRSWFDKNKSFLQVIKPAIRRQELMRYMHDIPSSAHLGTAR</sequence>
<organism evidence="1 2">
    <name type="scientific">Dreissena polymorpha</name>
    <name type="common">Zebra mussel</name>
    <name type="synonym">Mytilus polymorpha</name>
    <dbReference type="NCBI Taxonomy" id="45954"/>
    <lineage>
        <taxon>Eukaryota</taxon>
        <taxon>Metazoa</taxon>
        <taxon>Spiralia</taxon>
        <taxon>Lophotrochozoa</taxon>
        <taxon>Mollusca</taxon>
        <taxon>Bivalvia</taxon>
        <taxon>Autobranchia</taxon>
        <taxon>Heteroconchia</taxon>
        <taxon>Euheterodonta</taxon>
        <taxon>Imparidentia</taxon>
        <taxon>Neoheterodontei</taxon>
        <taxon>Myida</taxon>
        <taxon>Dreissenoidea</taxon>
        <taxon>Dreissenidae</taxon>
        <taxon>Dreissena</taxon>
    </lineage>
</organism>
<protein>
    <submittedName>
        <fullName evidence="1">Uncharacterized protein</fullName>
    </submittedName>
</protein>
<name>A0A9D4FI79_DREPO</name>
<dbReference type="AlphaFoldDB" id="A0A9D4FI79"/>
<comment type="caution">
    <text evidence="1">The sequence shown here is derived from an EMBL/GenBank/DDBJ whole genome shotgun (WGS) entry which is preliminary data.</text>
</comment>
<reference evidence="1" key="1">
    <citation type="journal article" date="2019" name="bioRxiv">
        <title>The Genome of the Zebra Mussel, Dreissena polymorpha: A Resource for Invasive Species Research.</title>
        <authorList>
            <person name="McCartney M.A."/>
            <person name="Auch B."/>
            <person name="Kono T."/>
            <person name="Mallez S."/>
            <person name="Zhang Y."/>
            <person name="Obille A."/>
            <person name="Becker A."/>
            <person name="Abrahante J.E."/>
            <person name="Garbe J."/>
            <person name="Badalamenti J.P."/>
            <person name="Herman A."/>
            <person name="Mangelson H."/>
            <person name="Liachko I."/>
            <person name="Sullivan S."/>
            <person name="Sone E.D."/>
            <person name="Koren S."/>
            <person name="Silverstein K.A.T."/>
            <person name="Beckman K.B."/>
            <person name="Gohl D.M."/>
        </authorList>
    </citation>
    <scope>NUCLEOTIDE SEQUENCE</scope>
    <source>
        <strain evidence="1">Duluth1</strain>
        <tissue evidence="1">Whole animal</tissue>
    </source>
</reference>
<dbReference type="EMBL" id="JAIWYP010000007">
    <property type="protein sequence ID" value="KAH3799599.1"/>
    <property type="molecule type" value="Genomic_DNA"/>
</dbReference>
<accession>A0A9D4FI79</accession>
<reference evidence="1" key="2">
    <citation type="submission" date="2020-11" db="EMBL/GenBank/DDBJ databases">
        <authorList>
            <person name="McCartney M.A."/>
            <person name="Auch B."/>
            <person name="Kono T."/>
            <person name="Mallez S."/>
            <person name="Becker A."/>
            <person name="Gohl D.M."/>
            <person name="Silverstein K.A.T."/>
            <person name="Koren S."/>
            <person name="Bechman K.B."/>
            <person name="Herman A."/>
            <person name="Abrahante J.E."/>
            <person name="Garbe J."/>
        </authorList>
    </citation>
    <scope>NUCLEOTIDE SEQUENCE</scope>
    <source>
        <strain evidence="1">Duluth1</strain>
        <tissue evidence="1">Whole animal</tissue>
    </source>
</reference>
<dbReference type="Proteomes" id="UP000828390">
    <property type="component" value="Unassembled WGS sequence"/>
</dbReference>
<evidence type="ECO:0000313" key="1">
    <source>
        <dbReference type="EMBL" id="KAH3799599.1"/>
    </source>
</evidence>
<keyword evidence="2" id="KW-1185">Reference proteome</keyword>